<gene>
    <name evidence="3" type="ORF">JOF56_001773</name>
</gene>
<dbReference type="Proteomes" id="UP001519332">
    <property type="component" value="Unassembled WGS sequence"/>
</dbReference>
<dbReference type="RefSeq" id="WP_209636240.1">
    <property type="nucleotide sequence ID" value="NZ_JAGINW010000001.1"/>
</dbReference>
<evidence type="ECO:0000313" key="4">
    <source>
        <dbReference type="Proteomes" id="UP001519332"/>
    </source>
</evidence>
<dbReference type="Pfam" id="PF12728">
    <property type="entry name" value="HTH_17"/>
    <property type="match status" value="1"/>
</dbReference>
<feature type="region of interest" description="Disordered" evidence="1">
    <location>
        <begin position="29"/>
        <end position="58"/>
    </location>
</feature>
<evidence type="ECO:0000256" key="1">
    <source>
        <dbReference type="SAM" id="MobiDB-lite"/>
    </source>
</evidence>
<proteinExistence type="predicted"/>
<dbReference type="InterPro" id="IPR041657">
    <property type="entry name" value="HTH_17"/>
</dbReference>
<evidence type="ECO:0000313" key="3">
    <source>
        <dbReference type="EMBL" id="MBP2321388.1"/>
    </source>
</evidence>
<organism evidence="3 4">
    <name type="scientific">Kibdelosporangium banguiense</name>
    <dbReference type="NCBI Taxonomy" id="1365924"/>
    <lineage>
        <taxon>Bacteria</taxon>
        <taxon>Bacillati</taxon>
        <taxon>Actinomycetota</taxon>
        <taxon>Actinomycetes</taxon>
        <taxon>Pseudonocardiales</taxon>
        <taxon>Pseudonocardiaceae</taxon>
        <taxon>Kibdelosporangium</taxon>
    </lineage>
</organism>
<reference evidence="3 4" key="1">
    <citation type="submission" date="2021-03" db="EMBL/GenBank/DDBJ databases">
        <title>Sequencing the genomes of 1000 actinobacteria strains.</title>
        <authorList>
            <person name="Klenk H.-P."/>
        </authorList>
    </citation>
    <scope>NUCLEOTIDE SEQUENCE [LARGE SCALE GENOMIC DNA]</scope>
    <source>
        <strain evidence="3 4">DSM 46670</strain>
    </source>
</reference>
<dbReference type="EMBL" id="JAGINW010000001">
    <property type="protein sequence ID" value="MBP2321388.1"/>
    <property type="molecule type" value="Genomic_DNA"/>
</dbReference>
<accession>A0ABS4TAF3</accession>
<evidence type="ECO:0000259" key="2">
    <source>
        <dbReference type="Pfam" id="PF12728"/>
    </source>
</evidence>
<protein>
    <recommendedName>
        <fullName evidence="2">Helix-turn-helix domain-containing protein</fullName>
    </recommendedName>
</protein>
<sequence length="131" mass="14563">MTDEYVPQATRLLAEAILAELGRLLTADDEGDQTSVQVLPQPQPEPASSQPQPPRWSDNEWLNTKQVAARAGRHTVTILRAAELGELHGHQPSRKGRWSFKEKSVDAWIEGRSSIAACGCQELGINRRRAR</sequence>
<comment type="caution">
    <text evidence="3">The sequence shown here is derived from an EMBL/GenBank/DDBJ whole genome shotgun (WGS) entry which is preliminary data.</text>
</comment>
<name>A0ABS4TAF3_9PSEU</name>
<feature type="domain" description="Helix-turn-helix" evidence="2">
    <location>
        <begin position="61"/>
        <end position="112"/>
    </location>
</feature>
<keyword evidence="4" id="KW-1185">Reference proteome</keyword>